<reference evidence="5 6" key="1">
    <citation type="journal article" date="2023" name="Antonie Van Leeuwenhoek">
        <title>Mesoterricola silvestris gen. nov., sp. nov., Mesoterricola sediminis sp. nov., Geothrix oryzae sp. nov., Geothrix edaphica sp. nov., Geothrix rubra sp. nov., and Geothrix limicola sp. nov., six novel members of Acidobacteriota isolated from soils.</title>
        <authorList>
            <person name="Itoh H."/>
            <person name="Sugisawa Y."/>
            <person name="Mise K."/>
            <person name="Xu Z."/>
            <person name="Kuniyasu M."/>
            <person name="Ushijima N."/>
            <person name="Kawano K."/>
            <person name="Kobayashi E."/>
            <person name="Shiratori Y."/>
            <person name="Masuda Y."/>
            <person name="Senoo K."/>
        </authorList>
    </citation>
    <scope>NUCLEOTIDE SEQUENCE [LARGE SCALE GENOMIC DNA]</scope>
    <source>
        <strain evidence="5 6">Red803</strain>
    </source>
</reference>
<comment type="cofactor">
    <cofactor evidence="1">
        <name>FMN</name>
        <dbReference type="ChEBI" id="CHEBI:58210"/>
    </cofactor>
</comment>
<organism evidence="5 6">
    <name type="scientific">Geothrix rubra</name>
    <dbReference type="NCBI Taxonomy" id="2927977"/>
    <lineage>
        <taxon>Bacteria</taxon>
        <taxon>Pseudomonadati</taxon>
        <taxon>Acidobacteriota</taxon>
        <taxon>Holophagae</taxon>
        <taxon>Holophagales</taxon>
        <taxon>Holophagaceae</taxon>
        <taxon>Geothrix</taxon>
    </lineage>
</organism>
<dbReference type="PANTHER" id="PTHR43567:SF1">
    <property type="entry name" value="FLAVOREDOXIN"/>
    <property type="match status" value="1"/>
</dbReference>
<evidence type="ECO:0000259" key="4">
    <source>
        <dbReference type="SMART" id="SM00903"/>
    </source>
</evidence>
<dbReference type="InterPro" id="IPR002563">
    <property type="entry name" value="Flavin_Rdtase-like_dom"/>
</dbReference>
<evidence type="ECO:0000256" key="1">
    <source>
        <dbReference type="ARBA" id="ARBA00001917"/>
    </source>
</evidence>
<dbReference type="Gene3D" id="2.30.110.10">
    <property type="entry name" value="Electron Transport, Fmn-binding Protein, Chain A"/>
    <property type="match status" value="1"/>
</dbReference>
<gene>
    <name evidence="5" type="ORF">GETHPA_13690</name>
</gene>
<proteinExistence type="inferred from homology"/>
<comment type="similarity">
    <text evidence="3">Belongs to the flavoredoxin family.</text>
</comment>
<evidence type="ECO:0000313" key="6">
    <source>
        <dbReference type="Proteomes" id="UP001165089"/>
    </source>
</evidence>
<dbReference type="RefSeq" id="WP_285723928.1">
    <property type="nucleotide sequence ID" value="NZ_BSDD01000002.1"/>
</dbReference>
<evidence type="ECO:0000256" key="2">
    <source>
        <dbReference type="ARBA" id="ARBA00022630"/>
    </source>
</evidence>
<dbReference type="SMART" id="SM00903">
    <property type="entry name" value="Flavin_Reduct"/>
    <property type="match status" value="1"/>
</dbReference>
<dbReference type="SUPFAM" id="SSF50475">
    <property type="entry name" value="FMN-binding split barrel"/>
    <property type="match status" value="1"/>
</dbReference>
<feature type="domain" description="Flavin reductase like" evidence="4">
    <location>
        <begin position="9"/>
        <end position="171"/>
    </location>
</feature>
<evidence type="ECO:0000256" key="3">
    <source>
        <dbReference type="ARBA" id="ARBA00038054"/>
    </source>
</evidence>
<name>A0ABQ5Q693_9BACT</name>
<keyword evidence="2" id="KW-0285">Flavoprotein</keyword>
<dbReference type="PANTHER" id="PTHR43567">
    <property type="entry name" value="FLAVOREDOXIN-RELATED-RELATED"/>
    <property type="match status" value="1"/>
</dbReference>
<sequence>MHKVVHPKMLYFGTPVVLISTLNPDGSPNLAPMSSAWWLGDACLLGMSRRSRTVENLVREGECVLNLPSQALVGAVDRLALLTGSDPVPPYKAALGYRHEARKFEAAGLTPEPADLVKPPRALECPVHLEAKVRGIRRVGGEDSHLAAIETQVVRVHLDEALLMAREGDYIDPERWRPLIMSFCDFFGLEGGPLLPSRLARAWRPPAAS</sequence>
<dbReference type="InterPro" id="IPR052174">
    <property type="entry name" value="Flavoredoxin"/>
</dbReference>
<dbReference type="Proteomes" id="UP001165089">
    <property type="component" value="Unassembled WGS sequence"/>
</dbReference>
<protein>
    <submittedName>
        <fullName evidence="5">Flavin reductase</fullName>
    </submittedName>
</protein>
<comment type="caution">
    <text evidence="5">The sequence shown here is derived from an EMBL/GenBank/DDBJ whole genome shotgun (WGS) entry which is preliminary data.</text>
</comment>
<evidence type="ECO:0000313" key="5">
    <source>
        <dbReference type="EMBL" id="GLH69836.1"/>
    </source>
</evidence>
<keyword evidence="6" id="KW-1185">Reference proteome</keyword>
<accession>A0ABQ5Q693</accession>
<dbReference type="Pfam" id="PF01613">
    <property type="entry name" value="Flavin_Reduct"/>
    <property type="match status" value="1"/>
</dbReference>
<dbReference type="EMBL" id="BSDD01000002">
    <property type="protein sequence ID" value="GLH69836.1"/>
    <property type="molecule type" value="Genomic_DNA"/>
</dbReference>
<dbReference type="InterPro" id="IPR012349">
    <property type="entry name" value="Split_barrel_FMN-bd"/>
</dbReference>